<evidence type="ECO:0000313" key="3">
    <source>
        <dbReference type="EMBL" id="KAJ2930593.1"/>
    </source>
</evidence>
<dbReference type="SUPFAM" id="SSF52540">
    <property type="entry name" value="P-loop containing nucleoside triphosphate hydrolases"/>
    <property type="match status" value="1"/>
</dbReference>
<sequence length="816" mass="93046">MDKYYLTYHDHPRIQLLFVFFRALPQMDDRSAPSEAAFSGAEDVDSTPREVQIIQHYHGTVTVNKVEYAENANLGNIYGTLNQVSDRSDATAENQQHPEPIDQAEIIRRIVAWADSTLLWNTHVLWLYGYVGCGKSAIALAIALKFEERNRLVGSFFFFRNTGDRSRMTRFATTLACQLADAVPEAAPFIEKAVKAKSGLLKSNLVAQLRHLVYEPFKAAAKRGRLLKTSLLKGPFLIVIDGLDECEDRQDVQAFIDDMLKFFKKNPLVPLRVFITSRVEQHIQSHLKNGQVRLENLINHCSRDDIDTFMQTCFEAEKERNPIINSYIQKHGDWPTKKDRDLLVDHIGGSFIFASALFKYIVDPTDNQSTPMERLPHTLNMNPGLDTLYARTLSRSQDLPHFSNIISTLALLFDPLPIVGLAELLGIESFEVVRVLVNLEAIIHIPGTDDLPVTMCHTSLRDFLTTESRSGRFFAPPSFHAYLADRCRNTEKEQRSGTAAASYRVDHFKKHLNAAYARILAMSHNLPHFSDIILTITFLGRPLSIVGIADHLGIKASDVSQVVASLRELIDSPGIDEDEPVIIRHTSLRDFLVSKTWSSTFFVSPSYHLKLSYHCFSLILERRLNDIPSSPFPRDTEWTYDRYLIQSLKTNSEQSILAELKQLPPDQNLSYHLYLFTFFLLWLFGDLPHHRPQQVWFALTKCIESLALGLESDPAPDRWLQEELYWFARNSFTHMSSEYVYRSKIHQEQATTLQRDVGRIGKAIREKCRSSLPGGPSVPSTGRFTSDWGLYRFTPMDAYRLDFGQIKFIQPVGSLD</sequence>
<evidence type="ECO:0000259" key="2">
    <source>
        <dbReference type="Pfam" id="PF24883"/>
    </source>
</evidence>
<accession>A0A9W8MIT8</accession>
<keyword evidence="4" id="KW-1185">Reference proteome</keyword>
<keyword evidence="1" id="KW-0677">Repeat</keyword>
<proteinExistence type="predicted"/>
<dbReference type="Pfam" id="PF24883">
    <property type="entry name" value="NPHP3_N"/>
    <property type="match status" value="1"/>
</dbReference>
<organism evidence="3 4">
    <name type="scientific">Candolleomyces eurysporus</name>
    <dbReference type="NCBI Taxonomy" id="2828524"/>
    <lineage>
        <taxon>Eukaryota</taxon>
        <taxon>Fungi</taxon>
        <taxon>Dikarya</taxon>
        <taxon>Basidiomycota</taxon>
        <taxon>Agaricomycotina</taxon>
        <taxon>Agaricomycetes</taxon>
        <taxon>Agaricomycetidae</taxon>
        <taxon>Agaricales</taxon>
        <taxon>Agaricineae</taxon>
        <taxon>Psathyrellaceae</taxon>
        <taxon>Candolleomyces</taxon>
    </lineage>
</organism>
<dbReference type="PANTHER" id="PTHR10039">
    <property type="entry name" value="AMELOGENIN"/>
    <property type="match status" value="1"/>
</dbReference>
<evidence type="ECO:0000313" key="4">
    <source>
        <dbReference type="Proteomes" id="UP001140091"/>
    </source>
</evidence>
<dbReference type="Proteomes" id="UP001140091">
    <property type="component" value="Unassembled WGS sequence"/>
</dbReference>
<dbReference type="OrthoDB" id="206617at2759"/>
<evidence type="ECO:0000256" key="1">
    <source>
        <dbReference type="ARBA" id="ARBA00022737"/>
    </source>
</evidence>
<feature type="non-terminal residue" evidence="3">
    <location>
        <position position="816"/>
    </location>
</feature>
<dbReference type="InterPro" id="IPR056884">
    <property type="entry name" value="NPHP3-like_N"/>
</dbReference>
<dbReference type="AlphaFoldDB" id="A0A9W8MIT8"/>
<dbReference type="Gene3D" id="3.40.50.300">
    <property type="entry name" value="P-loop containing nucleotide triphosphate hydrolases"/>
    <property type="match status" value="1"/>
</dbReference>
<gene>
    <name evidence="3" type="ORF">H1R20_g6502</name>
</gene>
<dbReference type="InterPro" id="IPR027417">
    <property type="entry name" value="P-loop_NTPase"/>
</dbReference>
<protein>
    <recommendedName>
        <fullName evidence="2">Nephrocystin 3-like N-terminal domain-containing protein</fullName>
    </recommendedName>
</protein>
<dbReference type="EMBL" id="JANBPK010000829">
    <property type="protein sequence ID" value="KAJ2930593.1"/>
    <property type="molecule type" value="Genomic_DNA"/>
</dbReference>
<reference evidence="3" key="1">
    <citation type="submission" date="2022-06" db="EMBL/GenBank/DDBJ databases">
        <title>Genome Sequence of Candolleomyces eurysporus.</title>
        <authorList>
            <person name="Buettner E."/>
        </authorList>
    </citation>
    <scope>NUCLEOTIDE SEQUENCE</scope>
    <source>
        <strain evidence="3">VTCC 930004</strain>
    </source>
</reference>
<dbReference type="PANTHER" id="PTHR10039:SF14">
    <property type="entry name" value="NACHT DOMAIN-CONTAINING PROTEIN"/>
    <property type="match status" value="1"/>
</dbReference>
<feature type="domain" description="Nephrocystin 3-like N-terminal" evidence="2">
    <location>
        <begin position="121"/>
        <end position="278"/>
    </location>
</feature>
<name>A0A9W8MIT8_9AGAR</name>
<comment type="caution">
    <text evidence="3">The sequence shown here is derived from an EMBL/GenBank/DDBJ whole genome shotgun (WGS) entry which is preliminary data.</text>
</comment>